<dbReference type="Proteomes" id="UP001291623">
    <property type="component" value="Unassembled WGS sequence"/>
</dbReference>
<proteinExistence type="predicted"/>
<dbReference type="AlphaFoldDB" id="A0AAE1QPJ3"/>
<sequence length="58" mass="6493">MVQASSLFRMVTLGNWNTENLSLNSKISLFSFSEFEVIANGTLSKEAKNVLKVQIRLS</sequence>
<organism evidence="1 2">
    <name type="scientific">Anisodus tanguticus</name>
    <dbReference type="NCBI Taxonomy" id="243964"/>
    <lineage>
        <taxon>Eukaryota</taxon>
        <taxon>Viridiplantae</taxon>
        <taxon>Streptophyta</taxon>
        <taxon>Embryophyta</taxon>
        <taxon>Tracheophyta</taxon>
        <taxon>Spermatophyta</taxon>
        <taxon>Magnoliopsida</taxon>
        <taxon>eudicotyledons</taxon>
        <taxon>Gunneridae</taxon>
        <taxon>Pentapetalae</taxon>
        <taxon>asterids</taxon>
        <taxon>lamiids</taxon>
        <taxon>Solanales</taxon>
        <taxon>Solanaceae</taxon>
        <taxon>Solanoideae</taxon>
        <taxon>Hyoscyameae</taxon>
        <taxon>Anisodus</taxon>
    </lineage>
</organism>
<evidence type="ECO:0000313" key="2">
    <source>
        <dbReference type="Proteomes" id="UP001291623"/>
    </source>
</evidence>
<keyword evidence="2" id="KW-1185">Reference proteome</keyword>
<accession>A0AAE1QPJ3</accession>
<gene>
    <name evidence="1" type="ORF">RND71_044041</name>
</gene>
<comment type="caution">
    <text evidence="1">The sequence shown here is derived from an EMBL/GenBank/DDBJ whole genome shotgun (WGS) entry which is preliminary data.</text>
</comment>
<evidence type="ECO:0000313" key="1">
    <source>
        <dbReference type="EMBL" id="KAK4337230.1"/>
    </source>
</evidence>
<name>A0AAE1QPJ3_9SOLA</name>
<protein>
    <submittedName>
        <fullName evidence="1">Uncharacterized protein</fullName>
    </submittedName>
</protein>
<dbReference type="EMBL" id="JAVYJV010000046">
    <property type="protein sequence ID" value="KAK4337230.1"/>
    <property type="molecule type" value="Genomic_DNA"/>
</dbReference>
<reference evidence="1" key="1">
    <citation type="submission" date="2023-12" db="EMBL/GenBank/DDBJ databases">
        <title>Genome assembly of Anisodus tanguticus.</title>
        <authorList>
            <person name="Wang Y.-J."/>
        </authorList>
    </citation>
    <scope>NUCLEOTIDE SEQUENCE</scope>
    <source>
        <strain evidence="1">KB-2021</strain>
        <tissue evidence="1">Leaf</tissue>
    </source>
</reference>